<name>A0A9W6U4K4_9STRA</name>
<accession>A0A9W6U4K4</accession>
<proteinExistence type="predicted"/>
<organism evidence="2 3">
    <name type="scientific">Phytophthora lilii</name>
    <dbReference type="NCBI Taxonomy" id="2077276"/>
    <lineage>
        <taxon>Eukaryota</taxon>
        <taxon>Sar</taxon>
        <taxon>Stramenopiles</taxon>
        <taxon>Oomycota</taxon>
        <taxon>Peronosporomycetes</taxon>
        <taxon>Peronosporales</taxon>
        <taxon>Peronosporaceae</taxon>
        <taxon>Phytophthora</taxon>
    </lineage>
</organism>
<sequence length="150" mass="16115">MNLTPDAGKSPDSGGALSQLVDEDFSFLSKLLSQDQSSATSVPSPSSSSNNTASSDSSRSAKAHEELNGSQVAEKKRKLLLLSEVADGNGSTGDKEERRKLLSAKNARLYRSRKKVRHKTCSLLRMLILADTNYDTAERIDELEGASAAL</sequence>
<evidence type="ECO:0000256" key="1">
    <source>
        <dbReference type="SAM" id="MobiDB-lite"/>
    </source>
</evidence>
<dbReference type="Proteomes" id="UP001165083">
    <property type="component" value="Unassembled WGS sequence"/>
</dbReference>
<evidence type="ECO:0000313" key="2">
    <source>
        <dbReference type="EMBL" id="GMF25343.1"/>
    </source>
</evidence>
<evidence type="ECO:0000313" key="3">
    <source>
        <dbReference type="Proteomes" id="UP001165083"/>
    </source>
</evidence>
<feature type="compositionally biased region" description="Low complexity" evidence="1">
    <location>
        <begin position="37"/>
        <end position="60"/>
    </location>
</feature>
<protein>
    <submittedName>
        <fullName evidence="2">Unnamed protein product</fullName>
    </submittedName>
</protein>
<keyword evidence="3" id="KW-1185">Reference proteome</keyword>
<feature type="region of interest" description="Disordered" evidence="1">
    <location>
        <begin position="36"/>
        <end position="74"/>
    </location>
</feature>
<dbReference type="AlphaFoldDB" id="A0A9W6U4K4"/>
<comment type="caution">
    <text evidence="2">The sequence shown here is derived from an EMBL/GenBank/DDBJ whole genome shotgun (WGS) entry which is preliminary data.</text>
</comment>
<reference evidence="2" key="1">
    <citation type="submission" date="2023-04" db="EMBL/GenBank/DDBJ databases">
        <title>Phytophthora lilii NBRC 32176.</title>
        <authorList>
            <person name="Ichikawa N."/>
            <person name="Sato H."/>
            <person name="Tonouchi N."/>
        </authorList>
    </citation>
    <scope>NUCLEOTIDE SEQUENCE</scope>
    <source>
        <strain evidence="2">NBRC 32176</strain>
    </source>
</reference>
<gene>
    <name evidence="2" type="ORF">Plil01_001044800</name>
</gene>
<dbReference type="EMBL" id="BSXW01000549">
    <property type="protein sequence ID" value="GMF25343.1"/>
    <property type="molecule type" value="Genomic_DNA"/>
</dbReference>